<reference evidence="12 14" key="2">
    <citation type="submission" date="2020-08" db="EMBL/GenBank/DDBJ databases">
        <title>Genomic Encyclopedia of Type Strains, Phase IV (KMG-IV): sequencing the most valuable type-strain genomes for metagenomic binning, comparative biology and taxonomic classification.</title>
        <authorList>
            <person name="Goeker M."/>
        </authorList>
    </citation>
    <scope>NUCLEOTIDE SEQUENCE [LARGE SCALE GENOMIC DNA]</scope>
    <source>
        <strain evidence="12 14">DSM 103679</strain>
    </source>
</reference>
<keyword evidence="6 12" id="KW-0418">Kinase</keyword>
<dbReference type="CDD" id="cd24000">
    <property type="entry name" value="ASKHA_NBD_HK"/>
    <property type="match status" value="1"/>
</dbReference>
<dbReference type="InterPro" id="IPR022673">
    <property type="entry name" value="Hexokinase_C"/>
</dbReference>
<evidence type="ECO:0000256" key="9">
    <source>
        <dbReference type="ARBA" id="ARBA00047905"/>
    </source>
</evidence>
<dbReference type="Gene3D" id="3.30.420.40">
    <property type="match status" value="1"/>
</dbReference>
<dbReference type="InterPro" id="IPR022672">
    <property type="entry name" value="Hexokinase_N"/>
</dbReference>
<keyword evidence="8" id="KW-0324">Glycolysis</keyword>
<dbReference type="GO" id="GO:0008865">
    <property type="term" value="F:fructokinase activity"/>
    <property type="evidence" value="ECO:0007669"/>
    <property type="project" value="TreeGrafter"/>
</dbReference>
<sequence length="430" mass="47112">MNRAAQAFLGAHNFQHHIDINTVAESILYDMHEGLCRRPAGQDMILTYSNPPEHSPVNKTVIVIDAGGTNFRSCLVTFDAEGNPSISEMEKTKMPGVERELSKKEFFDQFAANLEHLKDKANHIGFCFSYPMTITEDGDGVLIGFAKEVKAPEVNGCHVGAELKKVLKEHGWKNNLDVVLMNDTVSALLAGAAGCASGKKYSSYVGFILGTGMNGAYIQSECDCYPGVKKQIVVCESGKFIKLPSSDFDRAFDAKSQKPGTSILEKQCSGAYFGPVSYEMLMCAAKEGLFSENFAKKLLSLENLTLIEVDKFLHGPYSDSCVLGKIASESATPQDYEILFDLLDAVAERCARLAAAILTACVVKSGKGTSSIEPVCLLCNGTTFFKTYKVYDRVKGYLEEVLVKQRNLYFEIVEKDNDITFGTAIGAFRQ</sequence>
<dbReference type="PROSITE" id="PS51748">
    <property type="entry name" value="HEXOKINASE_2"/>
    <property type="match status" value="1"/>
</dbReference>
<dbReference type="Pfam" id="PF03727">
    <property type="entry name" value="Hexokinase_2"/>
    <property type="match status" value="1"/>
</dbReference>
<evidence type="ECO:0000313" key="12">
    <source>
        <dbReference type="EMBL" id="MBB5218214.1"/>
    </source>
</evidence>
<dbReference type="RefSeq" id="WP_184651639.1">
    <property type="nucleotide sequence ID" value="NZ_JACHFR010000001.1"/>
</dbReference>
<reference evidence="13 15" key="1">
    <citation type="submission" date="2018-08" db="EMBL/GenBank/DDBJ databases">
        <title>The first complete genome of Treponema rectale (CHPAT), a commensal spirochete of the bovine rectum.</title>
        <authorList>
            <person name="Staton G.J."/>
            <person name="Clegg S.R."/>
            <person name="Carter S.D."/>
            <person name="Radford A.D."/>
            <person name="Darby A."/>
            <person name="Hall N."/>
            <person name="Birtles R.J."/>
            <person name="Evans N.J."/>
        </authorList>
    </citation>
    <scope>NUCLEOTIDE SEQUENCE [LARGE SCALE GENOMIC DNA]</scope>
    <source>
        <strain evidence="13 15">CHPA</strain>
    </source>
</reference>
<keyword evidence="14" id="KW-1185">Reference proteome</keyword>
<evidence type="ECO:0000256" key="8">
    <source>
        <dbReference type="ARBA" id="ARBA00023152"/>
    </source>
</evidence>
<dbReference type="PANTHER" id="PTHR19443">
    <property type="entry name" value="HEXOKINASE"/>
    <property type="match status" value="1"/>
</dbReference>
<evidence type="ECO:0000256" key="5">
    <source>
        <dbReference type="ARBA" id="ARBA00022741"/>
    </source>
</evidence>
<dbReference type="GO" id="GO:0001678">
    <property type="term" value="P:intracellular glucose homeostasis"/>
    <property type="evidence" value="ECO:0007669"/>
    <property type="project" value="InterPro"/>
</dbReference>
<keyword evidence="7" id="KW-0067">ATP-binding</keyword>
<comment type="pathway">
    <text evidence="2">Carbohydrate metabolism.</text>
</comment>
<feature type="domain" description="Hexokinase C-terminal" evidence="11">
    <location>
        <begin position="205"/>
        <end position="427"/>
    </location>
</feature>
<dbReference type="GO" id="GO:0006096">
    <property type="term" value="P:glycolytic process"/>
    <property type="evidence" value="ECO:0007669"/>
    <property type="project" value="UniProtKB-UniPathway"/>
</dbReference>
<dbReference type="AlphaFoldDB" id="A0A840SBL1"/>
<dbReference type="InterPro" id="IPR001312">
    <property type="entry name" value="Hexokinase"/>
</dbReference>
<evidence type="ECO:0000313" key="15">
    <source>
        <dbReference type="Proteomes" id="UP000593591"/>
    </source>
</evidence>
<dbReference type="Pfam" id="PF00349">
    <property type="entry name" value="Hexokinase_1"/>
    <property type="match status" value="1"/>
</dbReference>
<evidence type="ECO:0000256" key="1">
    <source>
        <dbReference type="ARBA" id="ARBA00004921"/>
    </source>
</evidence>
<dbReference type="GO" id="GO:0005536">
    <property type="term" value="F:D-glucose binding"/>
    <property type="evidence" value="ECO:0007669"/>
    <property type="project" value="InterPro"/>
</dbReference>
<dbReference type="UniPathway" id="UPA00109">
    <property type="reaction ID" value="UER00180"/>
</dbReference>
<dbReference type="InterPro" id="IPR043129">
    <property type="entry name" value="ATPase_NBD"/>
</dbReference>
<gene>
    <name evidence="13" type="ORF">DYE49_06280</name>
    <name evidence="12" type="ORF">HNP77_000558</name>
</gene>
<dbReference type="SUPFAM" id="SSF53067">
    <property type="entry name" value="Actin-like ATPase domain"/>
    <property type="match status" value="2"/>
</dbReference>
<dbReference type="EMBL" id="JACHFR010000001">
    <property type="protein sequence ID" value="MBB5218214.1"/>
    <property type="molecule type" value="Genomic_DNA"/>
</dbReference>
<evidence type="ECO:0000256" key="4">
    <source>
        <dbReference type="ARBA" id="ARBA00022679"/>
    </source>
</evidence>
<evidence type="ECO:0000313" key="14">
    <source>
        <dbReference type="Proteomes" id="UP000578697"/>
    </source>
</evidence>
<evidence type="ECO:0000259" key="10">
    <source>
        <dbReference type="Pfam" id="PF00349"/>
    </source>
</evidence>
<dbReference type="EMBL" id="CP031517">
    <property type="protein sequence ID" value="QOS40082.1"/>
    <property type="molecule type" value="Genomic_DNA"/>
</dbReference>
<name>A0A840SBL1_9SPIR</name>
<dbReference type="EC" id="2.7.1.1" evidence="12"/>
<accession>A0A840SBL1</accession>
<dbReference type="KEGG" id="trc:DYE49_06280"/>
<evidence type="ECO:0000256" key="7">
    <source>
        <dbReference type="ARBA" id="ARBA00022840"/>
    </source>
</evidence>
<keyword evidence="5" id="KW-0547">Nucleotide-binding</keyword>
<evidence type="ECO:0000259" key="11">
    <source>
        <dbReference type="Pfam" id="PF03727"/>
    </source>
</evidence>
<comment type="catalytic activity">
    <reaction evidence="9">
        <text>D-fructose + ATP = D-fructose 6-phosphate + ADP + H(+)</text>
        <dbReference type="Rhea" id="RHEA:16125"/>
        <dbReference type="ChEBI" id="CHEBI:15378"/>
        <dbReference type="ChEBI" id="CHEBI:30616"/>
        <dbReference type="ChEBI" id="CHEBI:37721"/>
        <dbReference type="ChEBI" id="CHEBI:61527"/>
        <dbReference type="ChEBI" id="CHEBI:456216"/>
        <dbReference type="EC" id="2.7.1.1"/>
    </reaction>
    <physiologicalReaction direction="left-to-right" evidence="9">
        <dbReference type="Rhea" id="RHEA:16126"/>
    </physiologicalReaction>
</comment>
<protein>
    <submittedName>
        <fullName evidence="12">Hexokinase</fullName>
        <ecNumber evidence="12">2.7.1.1</ecNumber>
    </submittedName>
</protein>
<dbReference type="Proteomes" id="UP000578697">
    <property type="component" value="Unassembled WGS sequence"/>
</dbReference>
<dbReference type="GO" id="GO:0006006">
    <property type="term" value="P:glucose metabolic process"/>
    <property type="evidence" value="ECO:0007669"/>
    <property type="project" value="TreeGrafter"/>
</dbReference>
<evidence type="ECO:0000256" key="3">
    <source>
        <dbReference type="ARBA" id="ARBA00009225"/>
    </source>
</evidence>
<evidence type="ECO:0000256" key="2">
    <source>
        <dbReference type="ARBA" id="ARBA00005007"/>
    </source>
</evidence>
<dbReference type="PANTHER" id="PTHR19443:SF16">
    <property type="entry name" value="HEXOKINASE TYPE 1-RELATED"/>
    <property type="match status" value="1"/>
</dbReference>
<keyword evidence="4 12" id="KW-0808">Transferase</keyword>
<dbReference type="Gene3D" id="3.40.367.20">
    <property type="match status" value="1"/>
</dbReference>
<dbReference type="PRINTS" id="PR00475">
    <property type="entry name" value="HEXOKINASE"/>
</dbReference>
<comment type="similarity">
    <text evidence="3">Belongs to the hexokinase family.</text>
</comment>
<feature type="domain" description="Hexokinase N-terminal" evidence="10">
    <location>
        <begin position="19"/>
        <end position="192"/>
    </location>
</feature>
<dbReference type="Proteomes" id="UP000593591">
    <property type="component" value="Chromosome"/>
</dbReference>
<proteinExistence type="inferred from homology"/>
<dbReference type="GO" id="GO:0004340">
    <property type="term" value="F:glucokinase activity"/>
    <property type="evidence" value="ECO:0007669"/>
    <property type="project" value="TreeGrafter"/>
</dbReference>
<evidence type="ECO:0000313" key="13">
    <source>
        <dbReference type="EMBL" id="QOS40082.1"/>
    </source>
</evidence>
<dbReference type="GO" id="GO:0005524">
    <property type="term" value="F:ATP binding"/>
    <property type="evidence" value="ECO:0007669"/>
    <property type="project" value="UniProtKB-KW"/>
</dbReference>
<evidence type="ECO:0000256" key="6">
    <source>
        <dbReference type="ARBA" id="ARBA00022777"/>
    </source>
</evidence>
<comment type="pathway">
    <text evidence="1">Carbohydrate degradation.</text>
</comment>
<organism evidence="12 14">
    <name type="scientific">Treponema rectale</name>
    <dbReference type="NCBI Taxonomy" id="744512"/>
    <lineage>
        <taxon>Bacteria</taxon>
        <taxon>Pseudomonadati</taxon>
        <taxon>Spirochaetota</taxon>
        <taxon>Spirochaetia</taxon>
        <taxon>Spirochaetales</taxon>
        <taxon>Treponemataceae</taxon>
        <taxon>Treponema</taxon>
    </lineage>
</organism>